<dbReference type="Proteomes" id="UP000013827">
    <property type="component" value="Unassembled WGS sequence"/>
</dbReference>
<reference evidence="2" key="1">
    <citation type="journal article" date="2013" name="Nature">
        <title>Pan genome of the phytoplankton Emiliania underpins its global distribution.</title>
        <authorList>
            <person name="Read B.A."/>
            <person name="Kegel J."/>
            <person name="Klute M.J."/>
            <person name="Kuo A."/>
            <person name="Lefebvre S.C."/>
            <person name="Maumus F."/>
            <person name="Mayer C."/>
            <person name="Miller J."/>
            <person name="Monier A."/>
            <person name="Salamov A."/>
            <person name="Young J."/>
            <person name="Aguilar M."/>
            <person name="Claverie J.M."/>
            <person name="Frickenhaus S."/>
            <person name="Gonzalez K."/>
            <person name="Herman E.K."/>
            <person name="Lin Y.C."/>
            <person name="Napier J."/>
            <person name="Ogata H."/>
            <person name="Sarno A.F."/>
            <person name="Shmutz J."/>
            <person name="Schroeder D."/>
            <person name="de Vargas C."/>
            <person name="Verret F."/>
            <person name="von Dassow P."/>
            <person name="Valentin K."/>
            <person name="Van de Peer Y."/>
            <person name="Wheeler G."/>
            <person name="Dacks J.B."/>
            <person name="Delwiche C.F."/>
            <person name="Dyhrman S.T."/>
            <person name="Glockner G."/>
            <person name="John U."/>
            <person name="Richards T."/>
            <person name="Worden A.Z."/>
            <person name="Zhang X."/>
            <person name="Grigoriev I.V."/>
            <person name="Allen A.E."/>
            <person name="Bidle K."/>
            <person name="Borodovsky M."/>
            <person name="Bowler C."/>
            <person name="Brownlee C."/>
            <person name="Cock J.M."/>
            <person name="Elias M."/>
            <person name="Gladyshev V.N."/>
            <person name="Groth M."/>
            <person name="Guda C."/>
            <person name="Hadaegh A."/>
            <person name="Iglesias-Rodriguez M.D."/>
            <person name="Jenkins J."/>
            <person name="Jones B.M."/>
            <person name="Lawson T."/>
            <person name="Leese F."/>
            <person name="Lindquist E."/>
            <person name="Lobanov A."/>
            <person name="Lomsadze A."/>
            <person name="Malik S.B."/>
            <person name="Marsh M.E."/>
            <person name="Mackinder L."/>
            <person name="Mock T."/>
            <person name="Mueller-Roeber B."/>
            <person name="Pagarete A."/>
            <person name="Parker M."/>
            <person name="Probert I."/>
            <person name="Quesneville H."/>
            <person name="Raines C."/>
            <person name="Rensing S.A."/>
            <person name="Riano-Pachon D.M."/>
            <person name="Richier S."/>
            <person name="Rokitta S."/>
            <person name="Shiraiwa Y."/>
            <person name="Soanes D.M."/>
            <person name="van der Giezen M."/>
            <person name="Wahlund T.M."/>
            <person name="Williams B."/>
            <person name="Wilson W."/>
            <person name="Wolfe G."/>
            <person name="Wurch L.L."/>
        </authorList>
    </citation>
    <scope>NUCLEOTIDE SEQUENCE</scope>
</reference>
<evidence type="ECO:0000313" key="2">
    <source>
        <dbReference type="Proteomes" id="UP000013827"/>
    </source>
</evidence>
<reference evidence="1" key="2">
    <citation type="submission" date="2024-10" db="UniProtKB">
        <authorList>
            <consortium name="EnsemblProtists"/>
        </authorList>
    </citation>
    <scope>IDENTIFICATION</scope>
</reference>
<dbReference type="KEGG" id="ehx:EMIHUDRAFT_98282"/>
<dbReference type="Pfam" id="PF13578">
    <property type="entry name" value="Methyltransf_24"/>
    <property type="match status" value="1"/>
</dbReference>
<name>A0A0D3KMA9_EMIH1</name>
<dbReference type="AlphaFoldDB" id="A0A0D3KMA9"/>
<proteinExistence type="predicted"/>
<dbReference type="HOGENOM" id="CLU_1043690_0_0_1"/>
<protein>
    <recommendedName>
        <fullName evidence="3">Class I SAM-dependent methyltransferase</fullName>
    </recommendedName>
</protein>
<dbReference type="EnsemblProtists" id="EOD36894">
    <property type="protein sequence ID" value="EOD36894"/>
    <property type="gene ID" value="EMIHUDRAFT_98282"/>
</dbReference>
<dbReference type="PaxDb" id="2903-EOD36894"/>
<sequence length="267" mass="29961">MLQMPKQVGCMLGGLAGLSTRVRTFAEIGAWFGWSGLFFAAYIRRVFEASRWAGQDFSSASFDVADMRTGCIKALMARHKHGFHVNYGGGKPKYLPRKPGEKKTRTWRPVLYEDRAKAVAWYHEHLAEAFGPADRETSKLDLCFIDASHTFKHVVEDVRFFQPMCRLLLFHDIVDADSVGVRQLWHFLSSRLRWERDQHAPAGVAGLNGTAWDVEAGYMVKECTQQAGTRRFNFGLGLISAQRLKSSWLDEAEAKASADAAAKASRG</sequence>
<dbReference type="RefSeq" id="XP_005789323.1">
    <property type="nucleotide sequence ID" value="XM_005789266.1"/>
</dbReference>
<evidence type="ECO:0008006" key="3">
    <source>
        <dbReference type="Google" id="ProtNLM"/>
    </source>
</evidence>
<keyword evidence="2" id="KW-1185">Reference proteome</keyword>
<evidence type="ECO:0000313" key="1">
    <source>
        <dbReference type="EnsemblProtists" id="EOD36894"/>
    </source>
</evidence>
<accession>A0A0D3KMA9</accession>
<dbReference type="GeneID" id="17282164"/>
<organism evidence="1 2">
    <name type="scientific">Emiliania huxleyi (strain CCMP1516)</name>
    <dbReference type="NCBI Taxonomy" id="280463"/>
    <lineage>
        <taxon>Eukaryota</taxon>
        <taxon>Haptista</taxon>
        <taxon>Haptophyta</taxon>
        <taxon>Prymnesiophyceae</taxon>
        <taxon>Isochrysidales</taxon>
        <taxon>Noelaerhabdaceae</taxon>
        <taxon>Emiliania</taxon>
    </lineage>
</organism>